<dbReference type="Gene3D" id="1.10.10.10">
    <property type="entry name" value="Winged helix-like DNA-binding domain superfamily/Winged helix DNA-binding domain"/>
    <property type="match status" value="1"/>
</dbReference>
<protein>
    <submittedName>
        <fullName evidence="6">LysR family transcriptional regulator</fullName>
    </submittedName>
</protein>
<dbReference type="Proteomes" id="UP001448614">
    <property type="component" value="Unassembled WGS sequence"/>
</dbReference>
<keyword evidence="2" id="KW-0805">Transcription regulation</keyword>
<evidence type="ECO:0000256" key="1">
    <source>
        <dbReference type="ARBA" id="ARBA00009437"/>
    </source>
</evidence>
<keyword evidence="3" id="KW-0238">DNA-binding</keyword>
<dbReference type="InterPro" id="IPR000847">
    <property type="entry name" value="LysR_HTH_N"/>
</dbReference>
<dbReference type="SUPFAM" id="SSF46785">
    <property type="entry name" value="Winged helix' DNA-binding domain"/>
    <property type="match status" value="1"/>
</dbReference>
<keyword evidence="4" id="KW-0804">Transcription</keyword>
<gene>
    <name evidence="6" type="ORF">V3C41_02495</name>
</gene>
<dbReference type="InterPro" id="IPR036388">
    <property type="entry name" value="WH-like_DNA-bd_sf"/>
</dbReference>
<dbReference type="EMBL" id="JBBMFV010000004">
    <property type="protein sequence ID" value="MEO3939937.1"/>
    <property type="molecule type" value="Genomic_DNA"/>
</dbReference>
<dbReference type="InterPro" id="IPR036390">
    <property type="entry name" value="WH_DNA-bd_sf"/>
</dbReference>
<dbReference type="RefSeq" id="WP_347781762.1">
    <property type="nucleotide sequence ID" value="NZ_JBBMFV010000004.1"/>
</dbReference>
<evidence type="ECO:0000313" key="6">
    <source>
        <dbReference type="EMBL" id="MEO3939937.1"/>
    </source>
</evidence>
<evidence type="ECO:0000256" key="4">
    <source>
        <dbReference type="ARBA" id="ARBA00023163"/>
    </source>
</evidence>
<evidence type="ECO:0000259" key="5">
    <source>
        <dbReference type="PROSITE" id="PS50931"/>
    </source>
</evidence>
<organism evidence="6 7">
    <name type="scientific">Paenarthrobacter nicotinovorans</name>
    <name type="common">Arthrobacter nicotinovorans</name>
    <dbReference type="NCBI Taxonomy" id="29320"/>
    <lineage>
        <taxon>Bacteria</taxon>
        <taxon>Bacillati</taxon>
        <taxon>Actinomycetota</taxon>
        <taxon>Actinomycetes</taxon>
        <taxon>Micrococcales</taxon>
        <taxon>Micrococcaceae</taxon>
        <taxon>Paenarthrobacter</taxon>
    </lineage>
</organism>
<proteinExistence type="inferred from homology"/>
<evidence type="ECO:0000256" key="2">
    <source>
        <dbReference type="ARBA" id="ARBA00023015"/>
    </source>
</evidence>
<dbReference type="InterPro" id="IPR005119">
    <property type="entry name" value="LysR_subst-bd"/>
</dbReference>
<dbReference type="PROSITE" id="PS50931">
    <property type="entry name" value="HTH_LYSR"/>
    <property type="match status" value="1"/>
</dbReference>
<accession>A0ABV0GN05</accession>
<evidence type="ECO:0000313" key="7">
    <source>
        <dbReference type="Proteomes" id="UP001448614"/>
    </source>
</evidence>
<keyword evidence="7" id="KW-1185">Reference proteome</keyword>
<dbReference type="PANTHER" id="PTHR30346:SF0">
    <property type="entry name" value="HCA OPERON TRANSCRIPTIONAL ACTIVATOR HCAR"/>
    <property type="match status" value="1"/>
</dbReference>
<reference evidence="6 7" key="1">
    <citation type="journal article" date="2024" name="Appl. Microbiol. Biotechnol.">
        <title>Biosynthetic gene clusters with biotechnological applications in novel Antarctic isolates from Actinomycetota.</title>
        <authorList>
            <person name="Bruna P."/>
            <person name="Nunez-Montero K."/>
            <person name="Contreras M.J."/>
            <person name="Leal K."/>
            <person name="Garcia M."/>
            <person name="Abanto M."/>
            <person name="Barrientos L."/>
        </authorList>
    </citation>
    <scope>NUCLEOTIDE SEQUENCE [LARGE SCALE GENOMIC DNA]</scope>
    <source>
        <strain evidence="6 7">Se16.17</strain>
    </source>
</reference>
<comment type="caution">
    <text evidence="6">The sequence shown here is derived from an EMBL/GenBank/DDBJ whole genome shotgun (WGS) entry which is preliminary data.</text>
</comment>
<dbReference type="Pfam" id="PF00126">
    <property type="entry name" value="HTH_1"/>
    <property type="match status" value="1"/>
</dbReference>
<evidence type="ECO:0000256" key="3">
    <source>
        <dbReference type="ARBA" id="ARBA00023125"/>
    </source>
</evidence>
<sequence length="299" mass="31918">MAEFTLRQLEYFVAVLDHGSLTKAASESNISQAAASMAIAQLEKSLGLDLLIRTRAKRVEPTAAGIELGLRARRILRETADLRGGALLGSHEEMRGRVSIGCMVAISPRVIPELIGYFAEKWPEVELDFVEGAAEDLQKAVGEGELDLAFVYSLQVVAGVDVVKVVESRPQFMLAAGHPLAGSASLSFADLADEDVILFNVPPSAERVTAMYLAAGIEPRVRWKSVVAQTIRGVVASGRAISVTHAWPGVAPVYADAKVALVPIKDELPESWLVAAVPPGIKRARRVDEVIGAAIHLAG</sequence>
<name>A0ABV0GN05_PAENI</name>
<dbReference type="PANTHER" id="PTHR30346">
    <property type="entry name" value="TRANSCRIPTIONAL DUAL REGULATOR HCAR-RELATED"/>
    <property type="match status" value="1"/>
</dbReference>
<dbReference type="Gene3D" id="3.40.190.10">
    <property type="entry name" value="Periplasmic binding protein-like II"/>
    <property type="match status" value="2"/>
</dbReference>
<dbReference type="PRINTS" id="PR00039">
    <property type="entry name" value="HTHLYSR"/>
</dbReference>
<dbReference type="SUPFAM" id="SSF53850">
    <property type="entry name" value="Periplasmic binding protein-like II"/>
    <property type="match status" value="1"/>
</dbReference>
<comment type="similarity">
    <text evidence="1">Belongs to the LysR transcriptional regulatory family.</text>
</comment>
<dbReference type="Pfam" id="PF03466">
    <property type="entry name" value="LysR_substrate"/>
    <property type="match status" value="1"/>
</dbReference>
<feature type="domain" description="HTH lysR-type" evidence="5">
    <location>
        <begin position="4"/>
        <end position="62"/>
    </location>
</feature>